<dbReference type="InterPro" id="IPR006667">
    <property type="entry name" value="SLC41_membr_dom"/>
</dbReference>
<evidence type="ECO:0000256" key="3">
    <source>
        <dbReference type="ARBA" id="ARBA00022448"/>
    </source>
</evidence>
<feature type="transmembrane region" description="Helical" evidence="9">
    <location>
        <begin position="91"/>
        <end position="113"/>
    </location>
</feature>
<proteinExistence type="inferred from homology"/>
<protein>
    <submittedName>
        <fullName evidence="11">Cation transporter</fullName>
    </submittedName>
</protein>
<evidence type="ECO:0000259" key="10">
    <source>
        <dbReference type="Pfam" id="PF01769"/>
    </source>
</evidence>
<comment type="subcellular location">
    <subcellularLocation>
        <location evidence="1">Membrane</location>
        <topology evidence="1">Multi-pass membrane protein</topology>
    </subcellularLocation>
</comment>
<dbReference type="GO" id="GO:0008324">
    <property type="term" value="F:monoatomic cation transmembrane transporter activity"/>
    <property type="evidence" value="ECO:0007669"/>
    <property type="project" value="InterPro"/>
</dbReference>
<evidence type="ECO:0000313" key="11">
    <source>
        <dbReference type="EMBL" id="ANF21866.1"/>
    </source>
</evidence>
<feature type="transmembrane region" description="Helical" evidence="9">
    <location>
        <begin position="247"/>
        <end position="273"/>
    </location>
</feature>
<evidence type="ECO:0000256" key="7">
    <source>
        <dbReference type="ARBA" id="ARBA00023065"/>
    </source>
</evidence>
<feature type="domain" description="SLC41A/MgtE integral membrane" evidence="10">
    <location>
        <begin position="56"/>
        <end position="180"/>
    </location>
</feature>
<keyword evidence="8 9" id="KW-0472">Membrane</keyword>
<dbReference type="InterPro" id="IPR045349">
    <property type="entry name" value="SLC41A1-3"/>
</dbReference>
<feature type="transmembrane region" description="Helical" evidence="9">
    <location>
        <begin position="294"/>
        <end position="323"/>
    </location>
</feature>
<keyword evidence="5" id="KW-0460">Magnesium</keyword>
<dbReference type="Proteomes" id="UP000076969">
    <property type="component" value="Chromosome"/>
</dbReference>
<dbReference type="Gene3D" id="1.10.357.20">
    <property type="entry name" value="SLC41 divalent cation transporters, integral membrane domain"/>
    <property type="match status" value="2"/>
</dbReference>
<evidence type="ECO:0000256" key="2">
    <source>
        <dbReference type="ARBA" id="ARBA00009749"/>
    </source>
</evidence>
<evidence type="ECO:0000256" key="9">
    <source>
        <dbReference type="SAM" id="Phobius"/>
    </source>
</evidence>
<feature type="transmembrane region" description="Helical" evidence="9">
    <location>
        <begin position="222"/>
        <end position="241"/>
    </location>
</feature>
<organism evidence="11 12">
    <name type="scientific">Thermococcus piezophilus</name>
    <dbReference type="NCBI Taxonomy" id="1712654"/>
    <lineage>
        <taxon>Archaea</taxon>
        <taxon>Methanobacteriati</taxon>
        <taxon>Methanobacteriota</taxon>
        <taxon>Thermococci</taxon>
        <taxon>Thermococcales</taxon>
        <taxon>Thermococcaceae</taxon>
        <taxon>Thermococcus</taxon>
    </lineage>
</organism>
<keyword evidence="4 9" id="KW-0812">Transmembrane</keyword>
<evidence type="ECO:0000256" key="8">
    <source>
        <dbReference type="ARBA" id="ARBA00023136"/>
    </source>
</evidence>
<reference evidence="12" key="1">
    <citation type="journal article" date="2016" name="Syst. Appl. Microbiol.">
        <title>Thermococcus piezophilus sp. nov., a novel hyperthermophilic and piezophilic archaeon with a broad pressure range for growth, isolated from a deepest hydrothermal vent at the Mid-Cayman Rise.</title>
        <authorList>
            <person name="Dalmasso C."/>
            <person name="Oger P."/>
            <person name="Selva G."/>
            <person name="Courtine D."/>
            <person name="L'Haridon S."/>
            <person name="Garlaschelli A."/>
            <person name="Roussel E."/>
            <person name="Miyazaki J."/>
            <person name="Reveillaud J."/>
            <person name="Jebbar M."/>
            <person name="Takai K."/>
            <person name="Maignien L."/>
            <person name="Alain K."/>
        </authorList>
    </citation>
    <scope>NUCLEOTIDE SEQUENCE [LARGE SCALE GENOMIC DNA]</scope>
    <source>
        <strain evidence="12">CDGS</strain>
    </source>
</reference>
<sequence length="392" mass="43159">MPVIVQDLKGKVKNAYRVSLPSLVVSLIIGFFGGTFLGTYLDKINRDYPGLLVILPGMMGLRGNVFSSMASRFSTMLYLGDLEPSLRDKKVLKNIAIAMLLSLIPVTILWAIGVLRGIRYHALEILLVVVSSTILVSFILGYFTAFVTIFAFKKEIDPDSIASPLVASMGDLLTIPALIAFILLLERSKEIFWGSNLVLIVLLLFLIGISRVRKAELLELRELFTIITALALLSLISGFTLQRFSGLIQASIILGFAYPSILSSFGNYGSIIAAKTSTALHLGEIDGYFSREPFLEIVSLFLTTPIIGLLINAFGILIAYLILGVEPRVIYELVLSYPFMALFIMLYSYTISYFLFQKNIDPDNVAIPLISNNSDIFGTIYVILIAKLIVGG</sequence>
<dbReference type="KEGG" id="tpie:A7C91_00580"/>
<name>A0A172WEQ9_9EURY</name>
<dbReference type="SUPFAM" id="SSF161093">
    <property type="entry name" value="MgtE membrane domain-like"/>
    <property type="match status" value="2"/>
</dbReference>
<comment type="similarity">
    <text evidence="2">Belongs to the SLC41A transporter family.</text>
</comment>
<evidence type="ECO:0000256" key="1">
    <source>
        <dbReference type="ARBA" id="ARBA00004141"/>
    </source>
</evidence>
<evidence type="ECO:0000256" key="6">
    <source>
        <dbReference type="ARBA" id="ARBA00022989"/>
    </source>
</evidence>
<dbReference type="EMBL" id="CP015520">
    <property type="protein sequence ID" value="ANF21866.1"/>
    <property type="molecule type" value="Genomic_DNA"/>
</dbReference>
<keyword evidence="12" id="KW-1185">Reference proteome</keyword>
<keyword evidence="3" id="KW-0813">Transport</keyword>
<dbReference type="GeneID" id="28494644"/>
<dbReference type="InterPro" id="IPR036739">
    <property type="entry name" value="SLC41_membr_dom_sf"/>
</dbReference>
<accession>A0A172WEQ9</accession>
<keyword evidence="6 9" id="KW-1133">Transmembrane helix</keyword>
<feature type="domain" description="SLC41A/MgtE integral membrane" evidence="10">
    <location>
        <begin position="259"/>
        <end position="384"/>
    </location>
</feature>
<keyword evidence="7" id="KW-0406">Ion transport</keyword>
<dbReference type="AlphaFoldDB" id="A0A172WEQ9"/>
<dbReference type="Pfam" id="PF01769">
    <property type="entry name" value="MgtE"/>
    <property type="match status" value="2"/>
</dbReference>
<feature type="transmembrane region" description="Helical" evidence="9">
    <location>
        <begin position="335"/>
        <end position="356"/>
    </location>
</feature>
<dbReference type="PANTHER" id="PTHR16228:SF7">
    <property type="entry name" value="SLC41A_MGTE INTEGRAL MEMBRANE DOMAIN-CONTAINING PROTEIN"/>
    <property type="match status" value="1"/>
</dbReference>
<dbReference type="GO" id="GO:0016020">
    <property type="term" value="C:membrane"/>
    <property type="evidence" value="ECO:0007669"/>
    <property type="project" value="UniProtKB-SubCell"/>
</dbReference>
<dbReference type="OrthoDB" id="86118at2157"/>
<dbReference type="STRING" id="1712654.A7C91_00580"/>
<dbReference type="PANTHER" id="PTHR16228">
    <property type="entry name" value="DIVALENT CATION TRANSPORTER SOLUTE CARRIER FAMILY 41"/>
    <property type="match status" value="1"/>
</dbReference>
<gene>
    <name evidence="11" type="ORF">A7C91_00580</name>
</gene>
<evidence type="ECO:0000313" key="12">
    <source>
        <dbReference type="Proteomes" id="UP000076969"/>
    </source>
</evidence>
<feature type="transmembrane region" description="Helical" evidence="9">
    <location>
        <begin position="164"/>
        <end position="185"/>
    </location>
</feature>
<feature type="transmembrane region" description="Helical" evidence="9">
    <location>
        <begin position="20"/>
        <end position="41"/>
    </location>
</feature>
<evidence type="ECO:0000256" key="5">
    <source>
        <dbReference type="ARBA" id="ARBA00022842"/>
    </source>
</evidence>
<dbReference type="RefSeq" id="WP_068664004.1">
    <property type="nucleotide sequence ID" value="NZ_CP015520.1"/>
</dbReference>
<evidence type="ECO:0000256" key="4">
    <source>
        <dbReference type="ARBA" id="ARBA00022692"/>
    </source>
</evidence>
<feature type="transmembrane region" description="Helical" evidence="9">
    <location>
        <begin position="125"/>
        <end position="152"/>
    </location>
</feature>
<feature type="transmembrane region" description="Helical" evidence="9">
    <location>
        <begin position="191"/>
        <end position="210"/>
    </location>
</feature>